<keyword evidence="2" id="KW-1185">Reference proteome</keyword>
<dbReference type="AlphaFoldDB" id="A0A453JFX0"/>
<accession>A0A453JFX0</accession>
<proteinExistence type="predicted"/>
<dbReference type="Gramene" id="AET5Gv20024200.2">
    <property type="protein sequence ID" value="AET5Gv20024200.2"/>
    <property type="gene ID" value="AET5Gv20024200"/>
</dbReference>
<dbReference type="EnsemblPlants" id="AET5Gv20024200.2">
    <property type="protein sequence ID" value="AET5Gv20024200.2"/>
    <property type="gene ID" value="AET5Gv20024200"/>
</dbReference>
<reference evidence="1" key="5">
    <citation type="journal article" date="2021" name="G3 (Bethesda)">
        <title>Aegilops tauschii genome assembly Aet v5.0 features greater sequence contiguity and improved annotation.</title>
        <authorList>
            <person name="Wang L."/>
            <person name="Zhu T."/>
            <person name="Rodriguez J.C."/>
            <person name="Deal K.R."/>
            <person name="Dubcovsky J."/>
            <person name="McGuire P.E."/>
            <person name="Lux T."/>
            <person name="Spannagl M."/>
            <person name="Mayer K.F.X."/>
            <person name="Baldrich P."/>
            <person name="Meyers B.C."/>
            <person name="Huo N."/>
            <person name="Gu Y.Q."/>
            <person name="Zhou H."/>
            <person name="Devos K.M."/>
            <person name="Bennetzen J.L."/>
            <person name="Unver T."/>
            <person name="Budak H."/>
            <person name="Gulick P.J."/>
            <person name="Galiba G."/>
            <person name="Kalapos B."/>
            <person name="Nelson D.R."/>
            <person name="Li P."/>
            <person name="You F.M."/>
            <person name="Luo M.C."/>
            <person name="Dvorak J."/>
        </authorList>
    </citation>
    <scope>NUCLEOTIDE SEQUENCE [LARGE SCALE GENOMIC DNA]</scope>
    <source>
        <strain evidence="1">cv. AL8/78</strain>
    </source>
</reference>
<reference evidence="1" key="4">
    <citation type="submission" date="2019-03" db="UniProtKB">
        <authorList>
            <consortium name="EnsemblPlants"/>
        </authorList>
    </citation>
    <scope>IDENTIFICATION</scope>
</reference>
<organism evidence="1 2">
    <name type="scientific">Aegilops tauschii subsp. strangulata</name>
    <name type="common">Goatgrass</name>
    <dbReference type="NCBI Taxonomy" id="200361"/>
    <lineage>
        <taxon>Eukaryota</taxon>
        <taxon>Viridiplantae</taxon>
        <taxon>Streptophyta</taxon>
        <taxon>Embryophyta</taxon>
        <taxon>Tracheophyta</taxon>
        <taxon>Spermatophyta</taxon>
        <taxon>Magnoliopsida</taxon>
        <taxon>Liliopsida</taxon>
        <taxon>Poales</taxon>
        <taxon>Poaceae</taxon>
        <taxon>BOP clade</taxon>
        <taxon>Pooideae</taxon>
        <taxon>Triticodae</taxon>
        <taxon>Triticeae</taxon>
        <taxon>Triticinae</taxon>
        <taxon>Aegilops</taxon>
    </lineage>
</organism>
<name>A0A453JFX0_AEGTS</name>
<reference evidence="2" key="1">
    <citation type="journal article" date="2014" name="Science">
        <title>Ancient hybridizations among the ancestral genomes of bread wheat.</title>
        <authorList>
            <consortium name="International Wheat Genome Sequencing Consortium,"/>
            <person name="Marcussen T."/>
            <person name="Sandve S.R."/>
            <person name="Heier L."/>
            <person name="Spannagl M."/>
            <person name="Pfeifer M."/>
            <person name="Jakobsen K.S."/>
            <person name="Wulff B.B."/>
            <person name="Steuernagel B."/>
            <person name="Mayer K.F."/>
            <person name="Olsen O.A."/>
        </authorList>
    </citation>
    <scope>NUCLEOTIDE SEQUENCE [LARGE SCALE GENOMIC DNA]</scope>
    <source>
        <strain evidence="2">cv. AL8/78</strain>
    </source>
</reference>
<sequence>MFRTRGIVISLEDGMFKFLCLTRFANDDVPRTARLFSGTRTRGVFLLTNCQNI</sequence>
<reference evidence="2" key="2">
    <citation type="journal article" date="2017" name="Nat. Plants">
        <title>The Aegilops tauschii genome reveals multiple impacts of transposons.</title>
        <authorList>
            <person name="Zhao G."/>
            <person name="Zou C."/>
            <person name="Li K."/>
            <person name="Wang K."/>
            <person name="Li T."/>
            <person name="Gao L."/>
            <person name="Zhang X."/>
            <person name="Wang H."/>
            <person name="Yang Z."/>
            <person name="Liu X."/>
            <person name="Jiang W."/>
            <person name="Mao L."/>
            <person name="Kong X."/>
            <person name="Jiao Y."/>
            <person name="Jia J."/>
        </authorList>
    </citation>
    <scope>NUCLEOTIDE SEQUENCE [LARGE SCALE GENOMIC DNA]</scope>
    <source>
        <strain evidence="2">cv. AL8/78</strain>
    </source>
</reference>
<dbReference type="Proteomes" id="UP000015105">
    <property type="component" value="Chromosome 5D"/>
</dbReference>
<protein>
    <submittedName>
        <fullName evidence="1">Uncharacterized protein</fullName>
    </submittedName>
</protein>
<evidence type="ECO:0000313" key="2">
    <source>
        <dbReference type="Proteomes" id="UP000015105"/>
    </source>
</evidence>
<reference evidence="1" key="3">
    <citation type="journal article" date="2017" name="Nature">
        <title>Genome sequence of the progenitor of the wheat D genome Aegilops tauschii.</title>
        <authorList>
            <person name="Luo M.C."/>
            <person name="Gu Y.Q."/>
            <person name="Puiu D."/>
            <person name="Wang H."/>
            <person name="Twardziok S.O."/>
            <person name="Deal K.R."/>
            <person name="Huo N."/>
            <person name="Zhu T."/>
            <person name="Wang L."/>
            <person name="Wang Y."/>
            <person name="McGuire P.E."/>
            <person name="Liu S."/>
            <person name="Long H."/>
            <person name="Ramasamy R.K."/>
            <person name="Rodriguez J.C."/>
            <person name="Van S.L."/>
            <person name="Yuan L."/>
            <person name="Wang Z."/>
            <person name="Xia Z."/>
            <person name="Xiao L."/>
            <person name="Anderson O.D."/>
            <person name="Ouyang S."/>
            <person name="Liang Y."/>
            <person name="Zimin A.V."/>
            <person name="Pertea G."/>
            <person name="Qi P."/>
            <person name="Bennetzen J.L."/>
            <person name="Dai X."/>
            <person name="Dawson M.W."/>
            <person name="Muller H.G."/>
            <person name="Kugler K."/>
            <person name="Rivarola-Duarte L."/>
            <person name="Spannagl M."/>
            <person name="Mayer K.F.X."/>
            <person name="Lu F.H."/>
            <person name="Bevan M.W."/>
            <person name="Leroy P."/>
            <person name="Li P."/>
            <person name="You F.M."/>
            <person name="Sun Q."/>
            <person name="Liu Z."/>
            <person name="Lyons E."/>
            <person name="Wicker T."/>
            <person name="Salzberg S.L."/>
            <person name="Devos K.M."/>
            <person name="Dvorak J."/>
        </authorList>
    </citation>
    <scope>NUCLEOTIDE SEQUENCE [LARGE SCALE GENOMIC DNA]</scope>
    <source>
        <strain evidence="1">cv. AL8/78</strain>
    </source>
</reference>
<evidence type="ECO:0000313" key="1">
    <source>
        <dbReference type="EnsemblPlants" id="AET5Gv20024200.2"/>
    </source>
</evidence>